<dbReference type="PIRSF" id="PIRSF000124">
    <property type="entry name" value="UDPglc_GDPman_dh"/>
    <property type="match status" value="1"/>
</dbReference>
<dbReference type="SMART" id="SM00984">
    <property type="entry name" value="UDPG_MGDP_dh_C"/>
    <property type="match status" value="1"/>
</dbReference>
<dbReference type="InterPro" id="IPR036220">
    <property type="entry name" value="UDP-Glc/GDP-Man_DH_C_sf"/>
</dbReference>
<evidence type="ECO:0000313" key="6">
    <source>
        <dbReference type="Proteomes" id="UP001183615"/>
    </source>
</evidence>
<comment type="caution">
    <text evidence="5">The sequence shown here is derived from an EMBL/GenBank/DDBJ whole genome shotgun (WGS) entry which is preliminary data.</text>
</comment>
<evidence type="ECO:0000256" key="2">
    <source>
        <dbReference type="ARBA" id="ARBA00023027"/>
    </source>
</evidence>
<dbReference type="InterPro" id="IPR001732">
    <property type="entry name" value="UDP-Glc/GDP-Man_DH_N"/>
</dbReference>
<name>A0ABU2S8W6_9ACTN</name>
<dbReference type="PANTHER" id="PTHR43491:SF1">
    <property type="entry name" value="UDP-N-ACETYL-D-MANNOSAMINE DEHYDROGENASE"/>
    <property type="match status" value="1"/>
</dbReference>
<dbReference type="InterPro" id="IPR028359">
    <property type="entry name" value="UDP_ManNAc/GlcNAc_DH"/>
</dbReference>
<dbReference type="RefSeq" id="WP_311618506.1">
    <property type="nucleotide sequence ID" value="NZ_JAVREV010000008.1"/>
</dbReference>
<protein>
    <submittedName>
        <fullName evidence="5">Nucleotide sugar dehydrogenase</fullName>
    </submittedName>
</protein>
<dbReference type="PIRSF" id="PIRSF500136">
    <property type="entry name" value="UDP_ManNAc_DH"/>
    <property type="match status" value="1"/>
</dbReference>
<comment type="similarity">
    <text evidence="3">Belongs to the UDP-glucose/GDP-mannose dehydrogenase family.</text>
</comment>
<dbReference type="SUPFAM" id="SSF51735">
    <property type="entry name" value="NAD(P)-binding Rossmann-fold domains"/>
    <property type="match status" value="1"/>
</dbReference>
<dbReference type="InterPro" id="IPR017476">
    <property type="entry name" value="UDP-Glc/GDP-Man"/>
</dbReference>
<sequence>MRWSPGPVAVLGLGYVGLPTALALCSAGQRVIGLDTDPHRLDAVRRGAVDLPDADRARLRALAAGPSFTLTGDPAAVAAAGSVVICVPTPVDDHLLPDPRALRAACASVVRHATAGQTIVLASTSYVGTTRELLLDPLADRGLGPASDVFVACAPERIDPGNADRPQAAVPRVVGGATPECGRRAAALLRPVAARVHVVGSPETAELTKLLENTFRAVNIALANEFATIAGHLGLDVTEVVDAAATKPYGFMPFRPGPGAGGHCIPCDPHYLLWQLRAARVPAPLVDTAMTALAARPPAVARRARDILAARGVPARGARVLVAGVAYKPGVADHRESSALRLIEDLLLAGADVAYTDPLIPELPVGGRLLHHRADPAERPWDLVVVHTVHPGQDLGWLEDCGPVLDATYRLQSPKGRYLV</sequence>
<evidence type="ECO:0000313" key="5">
    <source>
        <dbReference type="EMBL" id="MDT0444239.1"/>
    </source>
</evidence>
<organism evidence="5 6">
    <name type="scientific">Streptomyces johnsoniae</name>
    <dbReference type="NCBI Taxonomy" id="3075532"/>
    <lineage>
        <taxon>Bacteria</taxon>
        <taxon>Bacillati</taxon>
        <taxon>Actinomycetota</taxon>
        <taxon>Actinomycetes</taxon>
        <taxon>Kitasatosporales</taxon>
        <taxon>Streptomycetaceae</taxon>
        <taxon>Streptomyces</taxon>
    </lineage>
</organism>
<dbReference type="Pfam" id="PF00984">
    <property type="entry name" value="UDPG_MGDP_dh"/>
    <property type="match status" value="1"/>
</dbReference>
<keyword evidence="1" id="KW-0560">Oxidoreductase</keyword>
<dbReference type="Gene3D" id="3.40.50.720">
    <property type="entry name" value="NAD(P)-binding Rossmann-like Domain"/>
    <property type="match status" value="2"/>
</dbReference>
<dbReference type="PANTHER" id="PTHR43491">
    <property type="entry name" value="UDP-N-ACETYL-D-MANNOSAMINE DEHYDROGENASE"/>
    <property type="match status" value="1"/>
</dbReference>
<reference evidence="6" key="1">
    <citation type="submission" date="2023-07" db="EMBL/GenBank/DDBJ databases">
        <title>30 novel species of actinomycetes from the DSMZ collection.</title>
        <authorList>
            <person name="Nouioui I."/>
        </authorList>
    </citation>
    <scope>NUCLEOTIDE SEQUENCE [LARGE SCALE GENOMIC DNA]</scope>
    <source>
        <strain evidence="6">DSM 41886</strain>
    </source>
</reference>
<accession>A0ABU2S8W6</accession>
<dbReference type="InterPro" id="IPR014026">
    <property type="entry name" value="UDP-Glc/GDP-Man_DH_dimer"/>
</dbReference>
<feature type="domain" description="UDP-glucose/GDP-mannose dehydrogenase C-terminal" evidence="4">
    <location>
        <begin position="321"/>
        <end position="413"/>
    </location>
</feature>
<dbReference type="Pfam" id="PF03720">
    <property type="entry name" value="UDPG_MGDP_dh_C"/>
    <property type="match status" value="1"/>
</dbReference>
<dbReference type="SUPFAM" id="SSF48179">
    <property type="entry name" value="6-phosphogluconate dehydrogenase C-terminal domain-like"/>
    <property type="match status" value="1"/>
</dbReference>
<dbReference type="InterPro" id="IPR008927">
    <property type="entry name" value="6-PGluconate_DH-like_C_sf"/>
</dbReference>
<dbReference type="EMBL" id="JAVREV010000008">
    <property type="protein sequence ID" value="MDT0444239.1"/>
    <property type="molecule type" value="Genomic_DNA"/>
</dbReference>
<keyword evidence="2" id="KW-0520">NAD</keyword>
<evidence type="ECO:0000256" key="3">
    <source>
        <dbReference type="PIRNR" id="PIRNR000124"/>
    </source>
</evidence>
<dbReference type="InterPro" id="IPR014027">
    <property type="entry name" value="UDP-Glc/GDP-Man_DH_C"/>
</dbReference>
<dbReference type="NCBIfam" id="TIGR03026">
    <property type="entry name" value="NDP-sugDHase"/>
    <property type="match status" value="1"/>
</dbReference>
<proteinExistence type="inferred from homology"/>
<dbReference type="Proteomes" id="UP001183615">
    <property type="component" value="Unassembled WGS sequence"/>
</dbReference>
<dbReference type="InterPro" id="IPR036291">
    <property type="entry name" value="NAD(P)-bd_dom_sf"/>
</dbReference>
<dbReference type="Pfam" id="PF03721">
    <property type="entry name" value="UDPG_MGDP_dh_N"/>
    <property type="match status" value="1"/>
</dbReference>
<dbReference type="SUPFAM" id="SSF52413">
    <property type="entry name" value="UDP-glucose/GDP-mannose dehydrogenase C-terminal domain"/>
    <property type="match status" value="1"/>
</dbReference>
<evidence type="ECO:0000259" key="4">
    <source>
        <dbReference type="SMART" id="SM00984"/>
    </source>
</evidence>
<evidence type="ECO:0000256" key="1">
    <source>
        <dbReference type="ARBA" id="ARBA00023002"/>
    </source>
</evidence>
<gene>
    <name evidence="5" type="ORF">RM779_16785</name>
</gene>
<keyword evidence="6" id="KW-1185">Reference proteome</keyword>